<evidence type="ECO:0000256" key="3">
    <source>
        <dbReference type="ARBA" id="ARBA00022801"/>
    </source>
</evidence>
<reference evidence="6" key="1">
    <citation type="journal article" date="2014" name="Int. J. Syst. Evol. Microbiol.">
        <title>Complete genome sequence of Corynebacterium casei LMG S-19264T (=DSM 44701T), isolated from a smear-ripened cheese.</title>
        <authorList>
            <consortium name="US DOE Joint Genome Institute (JGI-PGF)"/>
            <person name="Walter F."/>
            <person name="Albersmeier A."/>
            <person name="Kalinowski J."/>
            <person name="Ruckert C."/>
        </authorList>
    </citation>
    <scope>NUCLEOTIDE SEQUENCE</scope>
    <source>
        <strain evidence="6">KCTC 12988</strain>
    </source>
</reference>
<proteinExistence type="predicted"/>
<dbReference type="InterPro" id="IPR001279">
    <property type="entry name" value="Metallo-B-lactamas"/>
</dbReference>
<name>A0A918TPC5_9BACT</name>
<dbReference type="AlphaFoldDB" id="A0A918TPC5"/>
<dbReference type="EMBL" id="BMXI01000006">
    <property type="protein sequence ID" value="GHC50868.1"/>
    <property type="molecule type" value="Genomic_DNA"/>
</dbReference>
<comment type="caution">
    <text evidence="6">The sequence shown here is derived from an EMBL/GenBank/DDBJ whole genome shotgun (WGS) entry which is preliminary data.</text>
</comment>
<keyword evidence="2" id="KW-0479">Metal-binding</keyword>
<evidence type="ECO:0000256" key="4">
    <source>
        <dbReference type="ARBA" id="ARBA00022833"/>
    </source>
</evidence>
<protein>
    <submittedName>
        <fullName evidence="6">Hydroxyacylglutathione hydrolase</fullName>
    </submittedName>
</protein>
<dbReference type="SUPFAM" id="SSF56281">
    <property type="entry name" value="Metallo-hydrolase/oxidoreductase"/>
    <property type="match status" value="1"/>
</dbReference>
<gene>
    <name evidence="6" type="ORF">GCM10007100_16270</name>
</gene>
<evidence type="ECO:0000259" key="5">
    <source>
        <dbReference type="SMART" id="SM00849"/>
    </source>
</evidence>
<dbReference type="PANTHER" id="PTHR46233:SF3">
    <property type="entry name" value="HYDROXYACYLGLUTATHIONE HYDROLASE GLOC"/>
    <property type="match status" value="1"/>
</dbReference>
<dbReference type="GO" id="GO:0016787">
    <property type="term" value="F:hydrolase activity"/>
    <property type="evidence" value="ECO:0007669"/>
    <property type="project" value="UniProtKB-KW"/>
</dbReference>
<dbReference type="Gene3D" id="3.60.15.10">
    <property type="entry name" value="Ribonuclease Z/Hydroxyacylglutathione hydrolase-like"/>
    <property type="match status" value="1"/>
</dbReference>
<dbReference type="InterPro" id="IPR036866">
    <property type="entry name" value="RibonucZ/Hydroxyglut_hydro"/>
</dbReference>
<dbReference type="SMART" id="SM00849">
    <property type="entry name" value="Lactamase_B"/>
    <property type="match status" value="1"/>
</dbReference>
<keyword evidence="7" id="KW-1185">Reference proteome</keyword>
<keyword evidence="4" id="KW-0862">Zinc</keyword>
<feature type="domain" description="Metallo-beta-lactamase" evidence="5">
    <location>
        <begin position="12"/>
        <end position="182"/>
    </location>
</feature>
<comment type="cofactor">
    <cofactor evidence="1">
        <name>Zn(2+)</name>
        <dbReference type="ChEBI" id="CHEBI:29105"/>
    </cofactor>
</comment>
<evidence type="ECO:0000256" key="2">
    <source>
        <dbReference type="ARBA" id="ARBA00022723"/>
    </source>
</evidence>
<keyword evidence="3 6" id="KW-0378">Hydrolase</keyword>
<evidence type="ECO:0000313" key="6">
    <source>
        <dbReference type="EMBL" id="GHC50868.1"/>
    </source>
</evidence>
<dbReference type="InterPro" id="IPR051453">
    <property type="entry name" value="MBL_Glyoxalase_II"/>
</dbReference>
<evidence type="ECO:0000256" key="1">
    <source>
        <dbReference type="ARBA" id="ARBA00001947"/>
    </source>
</evidence>
<dbReference type="Pfam" id="PF00753">
    <property type="entry name" value="Lactamase_B"/>
    <property type="match status" value="1"/>
</dbReference>
<accession>A0A918TPC5</accession>
<dbReference type="CDD" id="cd06262">
    <property type="entry name" value="metallo-hydrolase-like_MBL-fold"/>
    <property type="match status" value="1"/>
</dbReference>
<dbReference type="RefSeq" id="WP_189569436.1">
    <property type="nucleotide sequence ID" value="NZ_BMXI01000006.1"/>
</dbReference>
<dbReference type="GO" id="GO:0046872">
    <property type="term" value="F:metal ion binding"/>
    <property type="evidence" value="ECO:0007669"/>
    <property type="project" value="UniProtKB-KW"/>
</dbReference>
<dbReference type="PANTHER" id="PTHR46233">
    <property type="entry name" value="HYDROXYACYLGLUTATHIONE HYDROLASE GLOC"/>
    <property type="match status" value="1"/>
</dbReference>
<dbReference type="Proteomes" id="UP000644507">
    <property type="component" value="Unassembled WGS sequence"/>
</dbReference>
<evidence type="ECO:0000313" key="7">
    <source>
        <dbReference type="Proteomes" id="UP000644507"/>
    </source>
</evidence>
<sequence>MNLEQYTGGTVATNGYLLEDGGTTLLIDAPEGIFEWLEQKDLYPDHLLLTHQHFDHVEDASRFNCPIHAFAPFSRELTLDEQARAWGLPVSVGEFEVTGVLEGKRELTLGQFKFDLLHVPGHSPDSVVYSLPAHGLALSGDTIFNHGSGRTDLPGGDGPTLFDGIRTKLLTLPDETRLYPGHGPHTTPAAEKARFPLA</sequence>
<organism evidence="6 7">
    <name type="scientific">Roseibacillus persicicus</name>
    <dbReference type="NCBI Taxonomy" id="454148"/>
    <lineage>
        <taxon>Bacteria</taxon>
        <taxon>Pseudomonadati</taxon>
        <taxon>Verrucomicrobiota</taxon>
        <taxon>Verrucomicrobiia</taxon>
        <taxon>Verrucomicrobiales</taxon>
        <taxon>Verrucomicrobiaceae</taxon>
        <taxon>Roseibacillus</taxon>
    </lineage>
</organism>
<reference evidence="6" key="2">
    <citation type="submission" date="2020-09" db="EMBL/GenBank/DDBJ databases">
        <authorList>
            <person name="Sun Q."/>
            <person name="Kim S."/>
        </authorList>
    </citation>
    <scope>NUCLEOTIDE SEQUENCE</scope>
    <source>
        <strain evidence="6">KCTC 12988</strain>
    </source>
</reference>